<dbReference type="Pfam" id="PF12802">
    <property type="entry name" value="MarR_2"/>
    <property type="match status" value="1"/>
</dbReference>
<gene>
    <name evidence="2" type="ORF">HOP40_01990</name>
</gene>
<dbReference type="InterPro" id="IPR036390">
    <property type="entry name" value="WH_DNA-bd_sf"/>
</dbReference>
<evidence type="ECO:0000313" key="3">
    <source>
        <dbReference type="Proteomes" id="UP000505377"/>
    </source>
</evidence>
<dbReference type="Proteomes" id="UP000505377">
    <property type="component" value="Chromosome"/>
</dbReference>
<dbReference type="InterPro" id="IPR039422">
    <property type="entry name" value="MarR/SlyA-like"/>
</dbReference>
<proteinExistence type="predicted"/>
<evidence type="ECO:0000259" key="1">
    <source>
        <dbReference type="PROSITE" id="PS50995"/>
    </source>
</evidence>
<dbReference type="KEGG" id="pbro:HOP40_01990"/>
<organism evidence="2 3">
    <name type="scientific">Pseudonocardia broussonetiae</name>
    <dbReference type="NCBI Taxonomy" id="2736640"/>
    <lineage>
        <taxon>Bacteria</taxon>
        <taxon>Bacillati</taxon>
        <taxon>Actinomycetota</taxon>
        <taxon>Actinomycetes</taxon>
        <taxon>Pseudonocardiales</taxon>
        <taxon>Pseudonocardiaceae</taxon>
        <taxon>Pseudonocardia</taxon>
    </lineage>
</organism>
<dbReference type="PROSITE" id="PS50995">
    <property type="entry name" value="HTH_MARR_2"/>
    <property type="match status" value="1"/>
</dbReference>
<accession>A0A6M6JST8</accession>
<sequence>MIASVVLHNHAVAQELGLGASDSQFLTLLDVHGPLTPGRLAALTGLSTGTVTGVVDRLERAGFVERVRDAGDRRRVLVTPAEGAGAVLAPHYREQAEHLDAVLARRDDDELRVIAAFLAELAPR</sequence>
<reference evidence="2 3" key="1">
    <citation type="submission" date="2020-05" db="EMBL/GenBank/DDBJ databases">
        <authorList>
            <person name="Mo P."/>
        </authorList>
    </citation>
    <scope>NUCLEOTIDE SEQUENCE [LARGE SCALE GENOMIC DNA]</scope>
    <source>
        <strain evidence="2 3">Gen01</strain>
    </source>
</reference>
<dbReference type="AlphaFoldDB" id="A0A6M6JST8"/>
<dbReference type="InterPro" id="IPR000835">
    <property type="entry name" value="HTH_MarR-typ"/>
</dbReference>
<dbReference type="InterPro" id="IPR036388">
    <property type="entry name" value="WH-like_DNA-bd_sf"/>
</dbReference>
<protein>
    <submittedName>
        <fullName evidence="2">MarR family transcriptional regulator</fullName>
    </submittedName>
</protein>
<dbReference type="PANTHER" id="PTHR33164">
    <property type="entry name" value="TRANSCRIPTIONAL REGULATOR, MARR FAMILY"/>
    <property type="match status" value="1"/>
</dbReference>
<dbReference type="SUPFAM" id="SSF46785">
    <property type="entry name" value="Winged helix' DNA-binding domain"/>
    <property type="match status" value="1"/>
</dbReference>
<dbReference type="PANTHER" id="PTHR33164:SF106">
    <property type="entry name" value="TRANSCRIPTIONAL REGULATORY PROTEIN"/>
    <property type="match status" value="1"/>
</dbReference>
<dbReference type="PRINTS" id="PR00598">
    <property type="entry name" value="HTHMARR"/>
</dbReference>
<dbReference type="GO" id="GO:0006950">
    <property type="term" value="P:response to stress"/>
    <property type="evidence" value="ECO:0007669"/>
    <property type="project" value="TreeGrafter"/>
</dbReference>
<name>A0A6M6JST8_9PSEU</name>
<dbReference type="SMART" id="SM00347">
    <property type="entry name" value="HTH_MARR"/>
    <property type="match status" value="1"/>
</dbReference>
<dbReference type="Gene3D" id="1.10.10.10">
    <property type="entry name" value="Winged helix-like DNA-binding domain superfamily/Winged helix DNA-binding domain"/>
    <property type="match status" value="1"/>
</dbReference>
<keyword evidence="3" id="KW-1185">Reference proteome</keyword>
<feature type="domain" description="HTH marR-type" evidence="1">
    <location>
        <begin position="1"/>
        <end position="123"/>
    </location>
</feature>
<dbReference type="GO" id="GO:0003700">
    <property type="term" value="F:DNA-binding transcription factor activity"/>
    <property type="evidence" value="ECO:0007669"/>
    <property type="project" value="InterPro"/>
</dbReference>
<dbReference type="EMBL" id="CP053564">
    <property type="protein sequence ID" value="QJY50313.1"/>
    <property type="molecule type" value="Genomic_DNA"/>
</dbReference>
<evidence type="ECO:0000313" key="2">
    <source>
        <dbReference type="EMBL" id="QJY50313.1"/>
    </source>
</evidence>